<dbReference type="EMBL" id="CP029425">
    <property type="protein sequence ID" value="AWL93055.1"/>
    <property type="molecule type" value="Genomic_DNA"/>
</dbReference>
<sequence>MYSQKAKSFLDQLARQPTNDRVTCCGPLHLQVLAMGVLHTIEHSLVRPALRRIRPAKRVDLGGVTVEYKSELDGGGLEFGQDFIPFLRSRGMPKQPRLFEWCAGPAFIGFSMLGHGLCETLCLADINPAAVTRCKNTVRLNHLEDRVSVYESNNLRSIPRSERWNLVVSNPPHFIDQYEGDIRAHDPDWEIHREFFNTIHPYLADNGVIVLQENNRGSTVETFREMIDAAGLEIVFTHGDHKELTRESVFYFIGIVKKGADAPAWASQQDK</sequence>
<dbReference type="GeneID" id="92963593"/>
<organism evidence="4 5">
    <name type="scientific">Bradyrhizobium ottawaense</name>
    <dbReference type="NCBI Taxonomy" id="931866"/>
    <lineage>
        <taxon>Bacteria</taxon>
        <taxon>Pseudomonadati</taxon>
        <taxon>Pseudomonadota</taxon>
        <taxon>Alphaproteobacteria</taxon>
        <taxon>Hyphomicrobiales</taxon>
        <taxon>Nitrobacteraceae</taxon>
        <taxon>Bradyrhizobium</taxon>
    </lineage>
</organism>
<dbReference type="RefSeq" id="WP_095424489.1">
    <property type="nucleotide sequence ID" value="NZ_CP029425.2"/>
</dbReference>
<keyword evidence="2" id="KW-0949">S-adenosyl-L-methionine</keyword>
<name>A0A2U8P5Q2_9BRAD</name>
<evidence type="ECO:0000313" key="4">
    <source>
        <dbReference type="EMBL" id="AWL93055.1"/>
    </source>
</evidence>
<dbReference type="InterPro" id="IPR007848">
    <property type="entry name" value="Small_mtfrase_dom"/>
</dbReference>
<keyword evidence="1" id="KW-0489">Methyltransferase</keyword>
<gene>
    <name evidence="4" type="ORF">CIT37_13215</name>
</gene>
<reference evidence="4 5" key="1">
    <citation type="journal article" date="2014" name="Int. J. Syst. Evol. Microbiol.">
        <title>Bradyrhizobium ottawaense sp. nov., a symbiotic nitrogen fixing bacterium from root nodules of soybeans in Canada.</title>
        <authorList>
            <person name="Yu X."/>
            <person name="Cloutier S."/>
            <person name="Tambong J.T."/>
            <person name="Bromfield E.S."/>
        </authorList>
    </citation>
    <scope>NUCLEOTIDE SEQUENCE [LARGE SCALE GENOMIC DNA]</scope>
    <source>
        <strain evidence="4 5">OO99</strain>
    </source>
</reference>
<evidence type="ECO:0000259" key="3">
    <source>
        <dbReference type="Pfam" id="PF05175"/>
    </source>
</evidence>
<keyword evidence="1" id="KW-0808">Transferase</keyword>
<evidence type="ECO:0000313" key="5">
    <source>
        <dbReference type="Proteomes" id="UP000215703"/>
    </source>
</evidence>
<dbReference type="SUPFAM" id="SSF53335">
    <property type="entry name" value="S-adenosyl-L-methionine-dependent methyltransferases"/>
    <property type="match status" value="1"/>
</dbReference>
<dbReference type="Gene3D" id="3.40.50.150">
    <property type="entry name" value="Vaccinia Virus protein VP39"/>
    <property type="match status" value="1"/>
</dbReference>
<protein>
    <recommendedName>
        <fullName evidence="3">Methyltransferase small domain-containing protein</fullName>
    </recommendedName>
</protein>
<dbReference type="AlphaFoldDB" id="A0A2U8P5Q2"/>
<dbReference type="Pfam" id="PF05175">
    <property type="entry name" value="MTS"/>
    <property type="match status" value="1"/>
</dbReference>
<dbReference type="InterPro" id="IPR029063">
    <property type="entry name" value="SAM-dependent_MTases_sf"/>
</dbReference>
<reference evidence="4 5" key="2">
    <citation type="journal article" date="2017" name="Syst. Appl. Microbiol.">
        <title>Soybeans inoculated with root zone soils of Canadian native legumes harbour diverse and novel Bradyrhizobium spp. that possess agricultural potential.</title>
        <authorList>
            <person name="Bromfield E.S.P."/>
            <person name="Cloutier S."/>
            <person name="Tambong J.T."/>
            <person name="Tran Thi T.V."/>
        </authorList>
    </citation>
    <scope>NUCLEOTIDE SEQUENCE [LARGE SCALE GENOMIC DNA]</scope>
    <source>
        <strain evidence="4 5">OO99</strain>
    </source>
</reference>
<dbReference type="Proteomes" id="UP000215703">
    <property type="component" value="Chromosome"/>
</dbReference>
<accession>A0A2U8P5Q2</accession>
<evidence type="ECO:0000256" key="2">
    <source>
        <dbReference type="ARBA" id="ARBA00022691"/>
    </source>
</evidence>
<dbReference type="GO" id="GO:0008168">
    <property type="term" value="F:methyltransferase activity"/>
    <property type="evidence" value="ECO:0007669"/>
    <property type="project" value="UniProtKB-KW"/>
</dbReference>
<proteinExistence type="predicted"/>
<dbReference type="GO" id="GO:0032259">
    <property type="term" value="P:methylation"/>
    <property type="evidence" value="ECO:0007669"/>
    <property type="project" value="UniProtKB-KW"/>
</dbReference>
<feature type="domain" description="Methyltransferase small" evidence="3">
    <location>
        <begin position="102"/>
        <end position="214"/>
    </location>
</feature>
<evidence type="ECO:0000256" key="1">
    <source>
        <dbReference type="ARBA" id="ARBA00022603"/>
    </source>
</evidence>
<dbReference type="KEGG" id="bot:CIT37_13215"/>